<name>A0A5N7BQK5_PETAA</name>
<protein>
    <submittedName>
        <fullName evidence="1">Uncharacterized protein</fullName>
    </submittedName>
</protein>
<organism evidence="1">
    <name type="scientific">Petromyces alliaceus</name>
    <name type="common">Aspergillus alliaceus</name>
    <dbReference type="NCBI Taxonomy" id="209559"/>
    <lineage>
        <taxon>Eukaryota</taxon>
        <taxon>Fungi</taxon>
        <taxon>Dikarya</taxon>
        <taxon>Ascomycota</taxon>
        <taxon>Pezizomycotina</taxon>
        <taxon>Eurotiomycetes</taxon>
        <taxon>Eurotiomycetidae</taxon>
        <taxon>Eurotiales</taxon>
        <taxon>Aspergillaceae</taxon>
        <taxon>Aspergillus</taxon>
        <taxon>Aspergillus subgen. Circumdati</taxon>
    </lineage>
</organism>
<dbReference type="EMBL" id="ML735492">
    <property type="protein sequence ID" value="KAE8383933.1"/>
    <property type="molecule type" value="Genomic_DNA"/>
</dbReference>
<dbReference type="AlphaFoldDB" id="A0A5N7BQK5"/>
<proteinExistence type="predicted"/>
<reference evidence="1" key="1">
    <citation type="submission" date="2019-04" db="EMBL/GenBank/DDBJ databases">
        <title>Friends and foes A comparative genomics studyof 23 Aspergillus species from section Flavi.</title>
        <authorList>
            <consortium name="DOE Joint Genome Institute"/>
            <person name="Kjaerbolling I."/>
            <person name="Vesth T."/>
            <person name="Frisvad J.C."/>
            <person name="Nybo J.L."/>
            <person name="Theobald S."/>
            <person name="Kildgaard S."/>
            <person name="Isbrandt T."/>
            <person name="Kuo A."/>
            <person name="Sato A."/>
            <person name="Lyhne E.K."/>
            <person name="Kogle M.E."/>
            <person name="Wiebenga A."/>
            <person name="Kun R.S."/>
            <person name="Lubbers R.J."/>
            <person name="Makela M.R."/>
            <person name="Barry K."/>
            <person name="Chovatia M."/>
            <person name="Clum A."/>
            <person name="Daum C."/>
            <person name="Haridas S."/>
            <person name="He G."/>
            <person name="LaButti K."/>
            <person name="Lipzen A."/>
            <person name="Mondo S."/>
            <person name="Riley R."/>
            <person name="Salamov A."/>
            <person name="Simmons B.A."/>
            <person name="Magnuson J.K."/>
            <person name="Henrissat B."/>
            <person name="Mortensen U.H."/>
            <person name="Larsen T.O."/>
            <person name="Devries R.P."/>
            <person name="Grigoriev I.V."/>
            <person name="Machida M."/>
            <person name="Baker S.E."/>
            <person name="Andersen M.R."/>
        </authorList>
    </citation>
    <scope>NUCLEOTIDE SEQUENCE [LARGE SCALE GENOMIC DNA]</scope>
    <source>
        <strain evidence="1">IBT 14317</strain>
    </source>
</reference>
<dbReference type="Proteomes" id="UP000326877">
    <property type="component" value="Unassembled WGS sequence"/>
</dbReference>
<sequence>MVAIPLPDTDDPVEQGVQRMWAAIEDMVRKSQWTTLYRLLLAYMDADSVAKYQQLWQIATAHAPTERGEKKRDSGEGNPERKRWIISDMEQVYLEFYIKLINQIYYTQEYKSVLRDPESYPLILFRIIKITRFMIVQKTLHSTAAVDNIKADSMYSSGVENEHEPLLSLLTSPIQHGDPASRIQWSQNPSRKIFQEQVTWIVSQLMVRGTYTPIEILQDWQTYRLRIHYNIITPGHFTMGDFWGIELFAGLTYLMAGKGPIAHFIYHCQPTQFQLQLVIQYLQRVAQFREKLAVLVHVVGG</sequence>
<accession>A0A5N7BQK5</accession>
<dbReference type="OrthoDB" id="4505768at2759"/>
<evidence type="ECO:0000313" key="1">
    <source>
        <dbReference type="EMBL" id="KAE8383933.1"/>
    </source>
</evidence>
<gene>
    <name evidence="1" type="ORF">BDV23DRAFT_177439</name>
</gene>